<dbReference type="GO" id="GO:0006633">
    <property type="term" value="P:fatty acid biosynthetic process"/>
    <property type="evidence" value="ECO:0007669"/>
    <property type="project" value="TreeGrafter"/>
</dbReference>
<evidence type="ECO:0000256" key="1">
    <source>
        <dbReference type="ARBA" id="ARBA00006484"/>
    </source>
</evidence>
<dbReference type="FunFam" id="3.40.50.720:FF:000084">
    <property type="entry name" value="Short-chain dehydrogenase reductase"/>
    <property type="match status" value="1"/>
</dbReference>
<evidence type="ECO:0000313" key="3">
    <source>
        <dbReference type="EMBL" id="PIS39375.1"/>
    </source>
</evidence>
<dbReference type="NCBIfam" id="NF009466">
    <property type="entry name" value="PRK12826.1-2"/>
    <property type="match status" value="1"/>
</dbReference>
<name>A0A2H0YLK0_9BACT</name>
<dbReference type="GO" id="GO:0016616">
    <property type="term" value="F:oxidoreductase activity, acting on the CH-OH group of donors, NAD or NADP as acceptor"/>
    <property type="evidence" value="ECO:0007669"/>
    <property type="project" value="TreeGrafter"/>
</dbReference>
<dbReference type="PRINTS" id="PR00081">
    <property type="entry name" value="GDHRDH"/>
</dbReference>
<dbReference type="NCBIfam" id="NF005559">
    <property type="entry name" value="PRK07231.1"/>
    <property type="match status" value="1"/>
</dbReference>
<dbReference type="GO" id="GO:0048038">
    <property type="term" value="F:quinone binding"/>
    <property type="evidence" value="ECO:0007669"/>
    <property type="project" value="TreeGrafter"/>
</dbReference>
<dbReference type="Gene3D" id="3.40.50.720">
    <property type="entry name" value="NAD(P)-binding Rossmann-like Domain"/>
    <property type="match status" value="1"/>
</dbReference>
<keyword evidence="2" id="KW-0560">Oxidoreductase</keyword>
<comment type="caution">
    <text evidence="3">The sequence shown here is derived from an EMBL/GenBank/DDBJ whole genome shotgun (WGS) entry which is preliminary data.</text>
</comment>
<protein>
    <recommendedName>
        <fullName evidence="5">Short-chain dehydrogenase</fullName>
    </recommendedName>
</protein>
<dbReference type="PANTHER" id="PTHR42760:SF133">
    <property type="entry name" value="3-OXOACYL-[ACYL-CARRIER-PROTEIN] REDUCTASE"/>
    <property type="match status" value="1"/>
</dbReference>
<sequence length="267" mass="28739">MLNDLKNKVVIITGARRGMGKSYALSFARAGAKVVVSDISLEDCQKVVDEIAASLRRASPKGREKLGGQAMAVKCDVSKKEEVDEMVKKTVKKFGRVDILVNNAGIAQFVPFLEISEEQWDRTLDINLKGYFLCAQAAVKEMVKQKSGGAIVNIASVAMGQQGIGFSTLAHYCASKGGIIGMTEALALELAPYNIRINAIAPGLIETAMIDPVKQDQKTMEAMLARVPMRRVGKPEEVSNLVLFLASEKSSYITGSTVIIDGGWLAG</sequence>
<comment type="similarity">
    <text evidence="1">Belongs to the short-chain dehydrogenases/reductases (SDR) family.</text>
</comment>
<dbReference type="EMBL" id="PEYD01000044">
    <property type="protein sequence ID" value="PIS39375.1"/>
    <property type="molecule type" value="Genomic_DNA"/>
</dbReference>
<reference evidence="4" key="1">
    <citation type="submission" date="2017-09" db="EMBL/GenBank/DDBJ databases">
        <title>Depth-based differentiation of microbial function through sediment-hosted aquifers and enrichment of novel symbionts in the deep terrestrial subsurface.</title>
        <authorList>
            <person name="Probst A.J."/>
            <person name="Ladd B."/>
            <person name="Jarett J.K."/>
            <person name="Geller-Mcgrath D.E."/>
            <person name="Sieber C.M.K."/>
            <person name="Emerson J.B."/>
            <person name="Anantharaman K."/>
            <person name="Thomas B.C."/>
            <person name="Malmstrom R."/>
            <person name="Stieglmeier M."/>
            <person name="Klingl A."/>
            <person name="Woyke T."/>
            <person name="Ryan C.M."/>
            <person name="Banfield J.F."/>
        </authorList>
    </citation>
    <scope>NUCLEOTIDE SEQUENCE [LARGE SCALE GENOMIC DNA]</scope>
</reference>
<dbReference type="AlphaFoldDB" id="A0A2H0YLK0"/>
<evidence type="ECO:0000256" key="2">
    <source>
        <dbReference type="ARBA" id="ARBA00023002"/>
    </source>
</evidence>
<dbReference type="SUPFAM" id="SSF51735">
    <property type="entry name" value="NAD(P)-binding Rossmann-fold domains"/>
    <property type="match status" value="1"/>
</dbReference>
<accession>A0A2H0YLK0</accession>
<dbReference type="Proteomes" id="UP000230088">
    <property type="component" value="Unassembled WGS sequence"/>
</dbReference>
<proteinExistence type="inferred from homology"/>
<gene>
    <name evidence="3" type="ORF">COT33_02340</name>
</gene>
<dbReference type="Pfam" id="PF13561">
    <property type="entry name" value="adh_short_C2"/>
    <property type="match status" value="1"/>
</dbReference>
<dbReference type="InterPro" id="IPR036291">
    <property type="entry name" value="NAD(P)-bd_dom_sf"/>
</dbReference>
<evidence type="ECO:0008006" key="5">
    <source>
        <dbReference type="Google" id="ProtNLM"/>
    </source>
</evidence>
<evidence type="ECO:0000313" key="4">
    <source>
        <dbReference type="Proteomes" id="UP000230088"/>
    </source>
</evidence>
<organism evidence="3 4">
    <name type="scientific">Candidatus Nealsonbacteria bacterium CG08_land_8_20_14_0_20_38_20</name>
    <dbReference type="NCBI Taxonomy" id="1974705"/>
    <lineage>
        <taxon>Bacteria</taxon>
        <taxon>Candidatus Nealsoniibacteriota</taxon>
    </lineage>
</organism>
<dbReference type="PRINTS" id="PR00080">
    <property type="entry name" value="SDRFAMILY"/>
</dbReference>
<dbReference type="PANTHER" id="PTHR42760">
    <property type="entry name" value="SHORT-CHAIN DEHYDROGENASES/REDUCTASES FAMILY MEMBER"/>
    <property type="match status" value="1"/>
</dbReference>
<dbReference type="InterPro" id="IPR002347">
    <property type="entry name" value="SDR_fam"/>
</dbReference>